<dbReference type="GO" id="GO:0005737">
    <property type="term" value="C:cytoplasm"/>
    <property type="evidence" value="ECO:0007669"/>
    <property type="project" value="UniProtKB-ARBA"/>
</dbReference>
<gene>
    <name evidence="6" type="ORF">K7X08_001553</name>
</gene>
<dbReference type="Proteomes" id="UP001152561">
    <property type="component" value="Unassembled WGS sequence"/>
</dbReference>
<evidence type="ECO:0000256" key="4">
    <source>
        <dbReference type="SAM" id="MobiDB-lite"/>
    </source>
</evidence>
<dbReference type="FunFam" id="2.20.28.120:FF:000006">
    <property type="entry name" value="50S ribosomal protein L33"/>
    <property type="match status" value="1"/>
</dbReference>
<feature type="compositionally biased region" description="Polar residues" evidence="4">
    <location>
        <begin position="12"/>
        <end position="30"/>
    </location>
</feature>
<dbReference type="PROSITE" id="PS50076">
    <property type="entry name" value="DNAJ_2"/>
    <property type="match status" value="1"/>
</dbReference>
<comment type="caution">
    <text evidence="6">The sequence shown here is derived from an EMBL/GenBank/DDBJ whole genome shotgun (WGS) entry which is preliminary data.</text>
</comment>
<feature type="compositionally biased region" description="Basic and acidic residues" evidence="4">
    <location>
        <begin position="701"/>
        <end position="710"/>
    </location>
</feature>
<feature type="compositionally biased region" description="Polar residues" evidence="4">
    <location>
        <begin position="642"/>
        <end position="655"/>
    </location>
</feature>
<dbReference type="InterPro" id="IPR019734">
    <property type="entry name" value="TPR_rpt"/>
</dbReference>
<keyword evidence="3" id="KW-0687">Ribonucleoprotein</keyword>
<evidence type="ECO:0000256" key="3">
    <source>
        <dbReference type="ARBA" id="ARBA00023274"/>
    </source>
</evidence>
<dbReference type="CDD" id="cd06257">
    <property type="entry name" value="DnaJ"/>
    <property type="match status" value="1"/>
</dbReference>
<dbReference type="SUPFAM" id="SSF57829">
    <property type="entry name" value="Zn-binding ribosomal proteins"/>
    <property type="match status" value="1"/>
</dbReference>
<dbReference type="Pfam" id="PF13432">
    <property type="entry name" value="TPR_16"/>
    <property type="match status" value="1"/>
</dbReference>
<dbReference type="InterPro" id="IPR001623">
    <property type="entry name" value="DnaJ_domain"/>
</dbReference>
<feature type="compositionally biased region" description="Basic and acidic residues" evidence="4">
    <location>
        <begin position="1323"/>
        <end position="1335"/>
    </location>
</feature>
<dbReference type="InterPro" id="IPR001705">
    <property type="entry name" value="Ribosomal_bL33"/>
</dbReference>
<keyword evidence="2" id="KW-0689">Ribosomal protein</keyword>
<feature type="compositionally biased region" description="Polar residues" evidence="4">
    <location>
        <begin position="728"/>
        <end position="743"/>
    </location>
</feature>
<feature type="compositionally biased region" description="Polar residues" evidence="4">
    <location>
        <begin position="508"/>
        <end position="531"/>
    </location>
</feature>
<dbReference type="InterPro" id="IPR011990">
    <property type="entry name" value="TPR-like_helical_dom_sf"/>
</dbReference>
<feature type="domain" description="J" evidence="5">
    <location>
        <begin position="1242"/>
        <end position="1328"/>
    </location>
</feature>
<dbReference type="Pfam" id="PF00471">
    <property type="entry name" value="Ribosomal_L33"/>
    <property type="match status" value="1"/>
</dbReference>
<dbReference type="SUPFAM" id="SSF48452">
    <property type="entry name" value="TPR-like"/>
    <property type="match status" value="2"/>
</dbReference>
<reference evidence="7" key="1">
    <citation type="journal article" date="2023" name="Proc. Natl. Acad. Sci. U.S.A.">
        <title>Genomic and structural basis for evolution of tropane alkaloid biosynthesis.</title>
        <authorList>
            <person name="Wanga Y.-J."/>
            <person name="Taina T."/>
            <person name="Yua J.-Y."/>
            <person name="Lia J."/>
            <person name="Xua B."/>
            <person name="Chenc J."/>
            <person name="D'Auriad J.C."/>
            <person name="Huanga J.-P."/>
            <person name="Huanga S.-X."/>
        </authorList>
    </citation>
    <scope>NUCLEOTIDE SEQUENCE [LARGE SCALE GENOMIC DNA]</scope>
    <source>
        <strain evidence="7">cv. KIB-2019</strain>
    </source>
</reference>
<feature type="region of interest" description="Disordered" evidence="4">
    <location>
        <begin position="605"/>
        <end position="743"/>
    </location>
</feature>
<dbReference type="PRINTS" id="PR00625">
    <property type="entry name" value="JDOMAIN"/>
</dbReference>
<feature type="compositionally biased region" description="Basic and acidic residues" evidence="4">
    <location>
        <begin position="1200"/>
        <end position="1211"/>
    </location>
</feature>
<dbReference type="SMART" id="SM00271">
    <property type="entry name" value="DnaJ"/>
    <property type="match status" value="1"/>
</dbReference>
<dbReference type="PANTHER" id="PTHR45181">
    <property type="entry name" value="HEAT SHOCK PROTEIN DNAJ WITH TETRATRICOPEPTIDE REPEAT-CONTAINING PROTEIN"/>
    <property type="match status" value="1"/>
</dbReference>
<dbReference type="OrthoDB" id="10250354at2759"/>
<dbReference type="Gene3D" id="2.20.28.120">
    <property type="entry name" value="Ribosomal protein L33"/>
    <property type="match status" value="1"/>
</dbReference>
<organism evidence="6 7">
    <name type="scientific">Anisodus acutangulus</name>
    <dbReference type="NCBI Taxonomy" id="402998"/>
    <lineage>
        <taxon>Eukaryota</taxon>
        <taxon>Viridiplantae</taxon>
        <taxon>Streptophyta</taxon>
        <taxon>Embryophyta</taxon>
        <taxon>Tracheophyta</taxon>
        <taxon>Spermatophyta</taxon>
        <taxon>Magnoliopsida</taxon>
        <taxon>eudicotyledons</taxon>
        <taxon>Gunneridae</taxon>
        <taxon>Pentapetalae</taxon>
        <taxon>asterids</taxon>
        <taxon>lamiids</taxon>
        <taxon>Solanales</taxon>
        <taxon>Solanaceae</taxon>
        <taxon>Solanoideae</taxon>
        <taxon>Hyoscyameae</taxon>
        <taxon>Anisodus</taxon>
    </lineage>
</organism>
<evidence type="ECO:0000259" key="5">
    <source>
        <dbReference type="PROSITE" id="PS50076"/>
    </source>
</evidence>
<evidence type="ECO:0000313" key="6">
    <source>
        <dbReference type="EMBL" id="KAJ8565093.1"/>
    </source>
</evidence>
<evidence type="ECO:0000256" key="1">
    <source>
        <dbReference type="ARBA" id="ARBA00007596"/>
    </source>
</evidence>
<dbReference type="SMART" id="SM00028">
    <property type="entry name" value="TPR"/>
    <property type="match status" value="7"/>
</dbReference>
<dbReference type="GO" id="GO:1990904">
    <property type="term" value="C:ribonucleoprotein complex"/>
    <property type="evidence" value="ECO:0007669"/>
    <property type="project" value="UniProtKB-KW"/>
</dbReference>
<dbReference type="NCBIfam" id="TIGR01023">
    <property type="entry name" value="rpmG_bact"/>
    <property type="match status" value="1"/>
</dbReference>
<feature type="compositionally biased region" description="Basic and acidic residues" evidence="4">
    <location>
        <begin position="717"/>
        <end position="727"/>
    </location>
</feature>
<feature type="compositionally biased region" description="Basic residues" evidence="4">
    <location>
        <begin position="618"/>
        <end position="627"/>
    </location>
</feature>
<dbReference type="SUPFAM" id="SSF46565">
    <property type="entry name" value="Chaperone J-domain"/>
    <property type="match status" value="1"/>
</dbReference>
<dbReference type="EMBL" id="JAJAGQ010000004">
    <property type="protein sequence ID" value="KAJ8565093.1"/>
    <property type="molecule type" value="Genomic_DNA"/>
</dbReference>
<dbReference type="InterPro" id="IPR011332">
    <property type="entry name" value="Ribosomal_zn-bd"/>
</dbReference>
<feature type="compositionally biased region" description="Low complexity" evidence="4">
    <location>
        <begin position="1337"/>
        <end position="1352"/>
    </location>
</feature>
<sequence>MSSAAAADAQNPIHSSVQSSKPITDSNPSSSCKLDAGFNCSFSMSSSVSKPGSDFPDRSRRKARLVKMRKQSVDPKYSSFNRVNPIPNISNHSSVVSSTGKSDFTLNTNLESLGANKSDFAVNSGAMLNEKNGESLNEGFVFGASKNYCGLDSNLENLGFVFGANNTSSSKFNSSKNGDRRNKSSSVSYSNVFNKEPVCSESNGNSKSKLEFGLGQPQVDEVKNCSSEPHKNEQSNIFHFEKVTNGSTLQSDKLKANFVFGASKPDFDLGTRVCNKDEAYRGPESQGLKLNGTFVFGCGVKGKNKVNENGKVTEDLESCKTEKTQNHNGFWNAQKSGTDADGELKFASSSRNIVDTDLPKNPIFKLSDEMNSFNIGHSTPVNGVEKTNNMNEKLRVNMQNVFAFGFNQNTSNVSTESSARNSCDVLKDGNVRLPGSSSVFDKADTINGEPNAKKACASEIDENFDSSLKGSKDKRMSGETVHINAKFGLSSEQINSFSFSAGTSVKENQPINFNSETSASSELPQNSPNSDTGRDKTPFPLFTPESFGSLHKVDTPETPSGHQAEKKEDFSFPSTPFIPGKPFSDFSASNSSKSFSFTANLFSGVNEKLGCGTNSRLRDKKVKKKKSSRQETLVQRLAGQADLSNGNSSTHNNESPGCGSPMDFSPYQDTIPSTSADNSTRATETKEDVVAAKDAPLFSDSQKKCGEGNEKFSGTDSGKDYDTRRDFSSYTSPSAQDGLSSIRRQYRKKYKLKVDSGSNNLNHREVKFSSDAVLHSSFGHKSSADIPSGVTSHMRNKGIHVSKADEDHGMLRLTDIEACEKWRIRGNQAYKAGNLSQAEDLYTKGIKSVSATETSGSCLEPLLLCYSNRAATRMSLRRMREAISDCASAAALDPHFLKVKLRAANCYLVLGEVEEAIKYYNNCLESRINLCLDRRITIEAAEGLQKAQKVSEHMHRCAELLQQRTPDAAKNALGIINEALSISCYSEKLLEMKGEALCKLQMYNEVIELCESSLDIAEKNFTSGFTTLDDLNSKSSSLRLWRWHLKSRSHFHLGKLEMALDLIEKREQMLSVGKRSGNMDQESSSPLAATIRELLHHKKAGNEAFKSGKYMEAIEQYTAAISSSVESRPFAAICFCNRAAAHQALGQIVDAIADCSLAIALDKNYTKAVSRRATLHEMIRDYGHAVNDLERLISLQEAQSQERNRQSEALDKSNGSSAKEAKRTRGQLSSIQEKAKRGTPLDLYLILGIKSSDTESDIKKAYRKAALRHHPDKAGQILARSDAVDDGGLWKEISEAVRNDADRLFKLVGEAYAVLSDSNKRANHDLEEEMRDVQRESTSNSSSCRPSDSYSSPFERTNWSRRPSNFYSSPFELRPPSAGHHTTNQIMGDKKKAGALFVRLVSAAGTGFFYVKKKTKKLQTSQTKLEFRKFDPRVNRHVLFKEEKMK</sequence>
<accession>A0A9Q1MS87</accession>
<dbReference type="Gene3D" id="1.10.287.110">
    <property type="entry name" value="DnaJ domain"/>
    <property type="match status" value="1"/>
</dbReference>
<feature type="compositionally biased region" description="Polar residues" evidence="4">
    <location>
        <begin position="667"/>
        <end position="682"/>
    </location>
</feature>
<proteinExistence type="inferred from homology"/>
<dbReference type="Pfam" id="PF00226">
    <property type="entry name" value="DnaJ"/>
    <property type="match status" value="1"/>
</dbReference>
<dbReference type="GO" id="GO:0005840">
    <property type="term" value="C:ribosome"/>
    <property type="evidence" value="ECO:0007669"/>
    <property type="project" value="UniProtKB-KW"/>
</dbReference>
<protein>
    <recommendedName>
        <fullName evidence="5">J domain-containing protein</fullName>
    </recommendedName>
</protein>
<dbReference type="GO" id="GO:0006412">
    <property type="term" value="P:translation"/>
    <property type="evidence" value="ECO:0007669"/>
    <property type="project" value="InterPro"/>
</dbReference>
<feature type="region of interest" description="Disordered" evidence="4">
    <location>
        <begin position="1198"/>
        <end position="1232"/>
    </location>
</feature>
<dbReference type="PANTHER" id="PTHR45181:SF8">
    <property type="entry name" value="HEAT SHOCK PROTEIN DNAJ WITH TETRATRICOPEPTIDE REPEAT-CONTAINING PROTEIN"/>
    <property type="match status" value="1"/>
</dbReference>
<name>A0A9Q1MS87_9SOLA</name>
<dbReference type="Gene3D" id="1.25.40.10">
    <property type="entry name" value="Tetratricopeptide repeat domain"/>
    <property type="match status" value="2"/>
</dbReference>
<feature type="region of interest" description="Disordered" evidence="4">
    <location>
        <begin position="1323"/>
        <end position="1357"/>
    </location>
</feature>
<dbReference type="InterPro" id="IPR038584">
    <property type="entry name" value="Ribosomal_bL33_sf"/>
</dbReference>
<evidence type="ECO:0000313" key="7">
    <source>
        <dbReference type="Proteomes" id="UP001152561"/>
    </source>
</evidence>
<keyword evidence="7" id="KW-1185">Reference proteome</keyword>
<evidence type="ECO:0000256" key="2">
    <source>
        <dbReference type="ARBA" id="ARBA00022980"/>
    </source>
</evidence>
<feature type="region of interest" description="Disordered" evidence="4">
    <location>
        <begin position="169"/>
        <end position="188"/>
    </location>
</feature>
<feature type="region of interest" description="Disordered" evidence="4">
    <location>
        <begin position="1"/>
        <end position="30"/>
    </location>
</feature>
<dbReference type="GO" id="GO:0003735">
    <property type="term" value="F:structural constituent of ribosome"/>
    <property type="evidence" value="ECO:0007669"/>
    <property type="project" value="InterPro"/>
</dbReference>
<dbReference type="InterPro" id="IPR036869">
    <property type="entry name" value="J_dom_sf"/>
</dbReference>
<comment type="similarity">
    <text evidence="1">Belongs to the bacterial ribosomal protein bL33 family.</text>
</comment>
<feature type="region of interest" description="Disordered" evidence="4">
    <location>
        <begin position="508"/>
        <end position="576"/>
    </location>
</feature>